<accession>A0A0F9TY55</accession>
<sequence>MKPVTQTKLHDPENGVIGNCYTACLASILELDMNVLASFEQYYGSWAMSWEKDREDAALLVASVRELARVGGVVMVRLGIQNPMMVGIVPHGFSIATGPGPRGFPHATVAHCGDIVHDPHPSRDGLLKIQDYEVALPIGMKL</sequence>
<comment type="caution">
    <text evidence="1">The sequence shown here is derived from an EMBL/GenBank/DDBJ whole genome shotgun (WGS) entry which is preliminary data.</text>
</comment>
<evidence type="ECO:0000313" key="1">
    <source>
        <dbReference type="EMBL" id="KKN46318.1"/>
    </source>
</evidence>
<organism evidence="1">
    <name type="scientific">marine sediment metagenome</name>
    <dbReference type="NCBI Taxonomy" id="412755"/>
    <lineage>
        <taxon>unclassified sequences</taxon>
        <taxon>metagenomes</taxon>
        <taxon>ecological metagenomes</taxon>
    </lineage>
</organism>
<dbReference type="AlphaFoldDB" id="A0A0F9TY55"/>
<name>A0A0F9TY55_9ZZZZ</name>
<reference evidence="1" key="1">
    <citation type="journal article" date="2015" name="Nature">
        <title>Complex archaea that bridge the gap between prokaryotes and eukaryotes.</title>
        <authorList>
            <person name="Spang A."/>
            <person name="Saw J.H."/>
            <person name="Jorgensen S.L."/>
            <person name="Zaremba-Niedzwiedzka K."/>
            <person name="Martijn J."/>
            <person name="Lind A.E."/>
            <person name="van Eijk R."/>
            <person name="Schleper C."/>
            <person name="Guy L."/>
            <person name="Ettema T.J."/>
        </authorList>
    </citation>
    <scope>NUCLEOTIDE SEQUENCE</scope>
</reference>
<dbReference type="EMBL" id="LAZR01001337">
    <property type="protein sequence ID" value="KKN46318.1"/>
    <property type="molecule type" value="Genomic_DNA"/>
</dbReference>
<proteinExistence type="predicted"/>
<protein>
    <submittedName>
        <fullName evidence="1">Uncharacterized protein</fullName>
    </submittedName>
</protein>
<gene>
    <name evidence="1" type="ORF">LCGC14_0674350</name>
</gene>